<feature type="region of interest" description="Disordered" evidence="1">
    <location>
        <begin position="164"/>
        <end position="257"/>
    </location>
</feature>
<keyword evidence="3" id="KW-1185">Reference proteome</keyword>
<proteinExistence type="predicted"/>
<evidence type="ECO:0000313" key="3">
    <source>
        <dbReference type="Proteomes" id="UP000600449"/>
    </source>
</evidence>
<dbReference type="RefSeq" id="WP_188911482.1">
    <property type="nucleotide sequence ID" value="NZ_BMMF01000004.1"/>
</dbReference>
<gene>
    <name evidence="2" type="ORF">GCM10011322_16130</name>
</gene>
<name>A0A917Q629_9HYPH</name>
<evidence type="ECO:0000313" key="2">
    <source>
        <dbReference type="EMBL" id="GGK30358.1"/>
    </source>
</evidence>
<feature type="compositionally biased region" description="Basic and acidic residues" evidence="1">
    <location>
        <begin position="8"/>
        <end position="33"/>
    </location>
</feature>
<protein>
    <submittedName>
        <fullName evidence="2">Uncharacterized protein</fullName>
    </submittedName>
</protein>
<dbReference type="EMBL" id="BMMF01000004">
    <property type="protein sequence ID" value="GGK30358.1"/>
    <property type="molecule type" value="Genomic_DNA"/>
</dbReference>
<organism evidence="2 3">
    <name type="scientific">Salinarimonas ramus</name>
    <dbReference type="NCBI Taxonomy" id="690164"/>
    <lineage>
        <taxon>Bacteria</taxon>
        <taxon>Pseudomonadati</taxon>
        <taxon>Pseudomonadota</taxon>
        <taxon>Alphaproteobacteria</taxon>
        <taxon>Hyphomicrobiales</taxon>
        <taxon>Salinarimonadaceae</taxon>
        <taxon>Salinarimonas</taxon>
    </lineage>
</organism>
<evidence type="ECO:0000256" key="1">
    <source>
        <dbReference type="SAM" id="MobiDB-lite"/>
    </source>
</evidence>
<feature type="compositionally biased region" description="Low complexity" evidence="1">
    <location>
        <begin position="190"/>
        <end position="224"/>
    </location>
</feature>
<dbReference type="AlphaFoldDB" id="A0A917Q629"/>
<feature type="compositionally biased region" description="Low complexity" evidence="1">
    <location>
        <begin position="238"/>
        <end position="251"/>
    </location>
</feature>
<dbReference type="Proteomes" id="UP000600449">
    <property type="component" value="Unassembled WGS sequence"/>
</dbReference>
<feature type="region of interest" description="Disordered" evidence="1">
    <location>
        <begin position="1"/>
        <end position="33"/>
    </location>
</feature>
<sequence>MTVSAQNGDDRARADWDDLKREASDAARDTAEEARDAGYAFVHGARDRAADYLERRKESAVQSIDDVAHSLRESSENFDDRPNLRLFVDSAADGLENLAEEIRDRSFIEVYADVEQFARRRPAVFAAAAGVAGFMLARFLKSSAEEVEARAVYGDEMRARRSARRYGGGDYAPGADAAGLRPTGGHAAERTPPGETRTGPTGTESGRSNSSATSSSHAGSDVSGTRTPDRAGSQPGTANAASAQAAANAAARPRGES</sequence>
<reference evidence="2 3" key="1">
    <citation type="journal article" date="2014" name="Int. J. Syst. Evol. Microbiol.">
        <title>Complete genome sequence of Corynebacterium casei LMG S-19264T (=DSM 44701T), isolated from a smear-ripened cheese.</title>
        <authorList>
            <consortium name="US DOE Joint Genome Institute (JGI-PGF)"/>
            <person name="Walter F."/>
            <person name="Albersmeier A."/>
            <person name="Kalinowski J."/>
            <person name="Ruckert C."/>
        </authorList>
    </citation>
    <scope>NUCLEOTIDE SEQUENCE [LARGE SCALE GENOMIC DNA]</scope>
    <source>
        <strain evidence="2 3">CGMCC 1.9161</strain>
    </source>
</reference>
<accession>A0A917Q629</accession>
<comment type="caution">
    <text evidence="2">The sequence shown here is derived from an EMBL/GenBank/DDBJ whole genome shotgun (WGS) entry which is preliminary data.</text>
</comment>